<keyword evidence="2" id="KW-1185">Reference proteome</keyword>
<dbReference type="EMBL" id="CM056810">
    <property type="protein sequence ID" value="KAJ8643179.1"/>
    <property type="molecule type" value="Genomic_DNA"/>
</dbReference>
<dbReference type="Proteomes" id="UP001234297">
    <property type="component" value="Chromosome 2"/>
</dbReference>
<protein>
    <submittedName>
        <fullName evidence="1">Uncharacterized protein</fullName>
    </submittedName>
</protein>
<accession>A0ACC2MBS3</accession>
<comment type="caution">
    <text evidence="1">The sequence shown here is derived from an EMBL/GenBank/DDBJ whole genome shotgun (WGS) entry which is preliminary data.</text>
</comment>
<reference evidence="1 2" key="1">
    <citation type="journal article" date="2022" name="Hortic Res">
        <title>A haplotype resolved chromosomal level avocado genome allows analysis of novel avocado genes.</title>
        <authorList>
            <person name="Nath O."/>
            <person name="Fletcher S.J."/>
            <person name="Hayward A."/>
            <person name="Shaw L.M."/>
            <person name="Masouleh A.K."/>
            <person name="Furtado A."/>
            <person name="Henry R.J."/>
            <person name="Mitter N."/>
        </authorList>
    </citation>
    <scope>NUCLEOTIDE SEQUENCE [LARGE SCALE GENOMIC DNA]</scope>
    <source>
        <strain evidence="2">cv. Hass</strain>
    </source>
</reference>
<evidence type="ECO:0000313" key="1">
    <source>
        <dbReference type="EMBL" id="KAJ8643179.1"/>
    </source>
</evidence>
<sequence>MKKEKGRNLIQEITTAATEEKKESPAGSSKSDLDRGGPQKYPDRRIYPCPASLKRGPSDATVGVFSITRQCARLSDGVFHTGLLK</sequence>
<organism evidence="1 2">
    <name type="scientific">Persea americana</name>
    <name type="common">Avocado</name>
    <dbReference type="NCBI Taxonomy" id="3435"/>
    <lineage>
        <taxon>Eukaryota</taxon>
        <taxon>Viridiplantae</taxon>
        <taxon>Streptophyta</taxon>
        <taxon>Embryophyta</taxon>
        <taxon>Tracheophyta</taxon>
        <taxon>Spermatophyta</taxon>
        <taxon>Magnoliopsida</taxon>
        <taxon>Magnoliidae</taxon>
        <taxon>Laurales</taxon>
        <taxon>Lauraceae</taxon>
        <taxon>Persea</taxon>
    </lineage>
</organism>
<gene>
    <name evidence="1" type="ORF">MRB53_004927</name>
</gene>
<evidence type="ECO:0000313" key="2">
    <source>
        <dbReference type="Proteomes" id="UP001234297"/>
    </source>
</evidence>
<name>A0ACC2MBS3_PERAE</name>
<proteinExistence type="predicted"/>